<evidence type="ECO:0000256" key="2">
    <source>
        <dbReference type="SAM" id="SignalP"/>
    </source>
</evidence>
<dbReference type="AlphaFoldDB" id="A0A2Z4AGC6"/>
<protein>
    <recommendedName>
        <fullName evidence="5">PLAT domain-containing protein</fullName>
    </recommendedName>
</protein>
<accession>A0A2Z4AGC6</accession>
<feature type="signal peptide" evidence="2">
    <location>
        <begin position="1"/>
        <end position="25"/>
    </location>
</feature>
<feature type="region of interest" description="Disordered" evidence="1">
    <location>
        <begin position="29"/>
        <end position="57"/>
    </location>
</feature>
<dbReference type="EMBL" id="CP029803">
    <property type="protein sequence ID" value="AWT60118.1"/>
    <property type="molecule type" value="Genomic_DNA"/>
</dbReference>
<feature type="compositionally biased region" description="Basic and acidic residues" evidence="1">
    <location>
        <begin position="29"/>
        <end position="48"/>
    </location>
</feature>
<reference evidence="3 4" key="1">
    <citation type="submission" date="2018-06" db="EMBL/GenBank/DDBJ databases">
        <title>Draft Genome Sequence of a Novel Marine Bacterium Related to the Verrucomicrobia.</title>
        <authorList>
            <person name="Vosseberg J."/>
            <person name="Martijn J."/>
            <person name="Ettema T.J.G."/>
        </authorList>
    </citation>
    <scope>NUCLEOTIDE SEQUENCE [LARGE SCALE GENOMIC DNA]</scope>
    <source>
        <strain evidence="3">TARA_B100001123</strain>
    </source>
</reference>
<evidence type="ECO:0000313" key="3">
    <source>
        <dbReference type="EMBL" id="AWT60118.1"/>
    </source>
</evidence>
<evidence type="ECO:0000313" key="4">
    <source>
        <dbReference type="Proteomes" id="UP000247465"/>
    </source>
</evidence>
<evidence type="ECO:0000256" key="1">
    <source>
        <dbReference type="SAM" id="MobiDB-lite"/>
    </source>
</evidence>
<keyword evidence="2" id="KW-0732">Signal</keyword>
<proteinExistence type="predicted"/>
<evidence type="ECO:0008006" key="5">
    <source>
        <dbReference type="Google" id="ProtNLM"/>
    </source>
</evidence>
<dbReference type="Proteomes" id="UP000247465">
    <property type="component" value="Chromosome"/>
</dbReference>
<feature type="chain" id="PRO_5016418278" description="PLAT domain-containing protein" evidence="2">
    <location>
        <begin position="26"/>
        <end position="175"/>
    </location>
</feature>
<gene>
    <name evidence="3" type="ORF">DF168_01319</name>
</gene>
<name>A0A2Z4AGC6_9BACT</name>
<sequence>MSTYFFNRLSLSIVTIVFLSLTAFAEEHPSEHPEHPKHSGKHTEKVEPKISSFPPGSATARSIVGDIASGIKSHIKAVTEGGDGKYKLNHKGAMLSLELEKVHEDKLAQLDNGYFFACTDFKGTDGNTYDIDFFLSGSRGDMWVTDATVHKINGSPLYTWRQHSNGKWVKDPVSK</sequence>
<dbReference type="KEGG" id="mtar:DF168_01319"/>
<organism evidence="3 4">
    <name type="scientific">Candidatus Moanibacter tarae</name>
    <dbReference type="NCBI Taxonomy" id="2200854"/>
    <lineage>
        <taxon>Bacteria</taxon>
        <taxon>Pseudomonadati</taxon>
        <taxon>Verrucomicrobiota</taxon>
        <taxon>Opitutia</taxon>
        <taxon>Puniceicoccales</taxon>
        <taxon>Puniceicoccales incertae sedis</taxon>
        <taxon>Candidatus Moanibacter</taxon>
    </lineage>
</organism>